<feature type="compositionally biased region" description="Acidic residues" evidence="1">
    <location>
        <begin position="80"/>
        <end position="101"/>
    </location>
</feature>
<feature type="region of interest" description="Disordered" evidence="1">
    <location>
        <begin position="1579"/>
        <end position="1602"/>
    </location>
</feature>
<feature type="compositionally biased region" description="Polar residues" evidence="1">
    <location>
        <begin position="1366"/>
        <end position="1376"/>
    </location>
</feature>
<feature type="region of interest" description="Disordered" evidence="1">
    <location>
        <begin position="1145"/>
        <end position="1191"/>
    </location>
</feature>
<feature type="region of interest" description="Disordered" evidence="1">
    <location>
        <begin position="876"/>
        <end position="948"/>
    </location>
</feature>
<feature type="compositionally biased region" description="Low complexity" evidence="1">
    <location>
        <begin position="301"/>
        <end position="315"/>
    </location>
</feature>
<evidence type="ECO:0000313" key="2">
    <source>
        <dbReference type="Proteomes" id="UP000504607"/>
    </source>
</evidence>
<feature type="compositionally biased region" description="Polar residues" evidence="1">
    <location>
        <begin position="698"/>
        <end position="710"/>
    </location>
</feature>
<dbReference type="OrthoDB" id="784889at2759"/>
<dbReference type="GO" id="GO:0042752">
    <property type="term" value="P:regulation of circadian rhythm"/>
    <property type="evidence" value="ECO:0007669"/>
    <property type="project" value="InterPro"/>
</dbReference>
<feature type="region of interest" description="Disordered" evidence="1">
    <location>
        <begin position="787"/>
        <end position="816"/>
    </location>
</feature>
<organism evidence="2 3">
    <name type="scientific">Elaeis guineensis var. tenera</name>
    <name type="common">Oil palm</name>
    <dbReference type="NCBI Taxonomy" id="51953"/>
    <lineage>
        <taxon>Eukaryota</taxon>
        <taxon>Viridiplantae</taxon>
        <taxon>Streptophyta</taxon>
        <taxon>Embryophyta</taxon>
        <taxon>Tracheophyta</taxon>
        <taxon>Spermatophyta</taxon>
        <taxon>Magnoliopsida</taxon>
        <taxon>Liliopsida</taxon>
        <taxon>Arecaceae</taxon>
        <taxon>Arecoideae</taxon>
        <taxon>Cocoseae</taxon>
        <taxon>Elaeidinae</taxon>
        <taxon>Elaeis</taxon>
    </lineage>
</organism>
<feature type="compositionally biased region" description="Polar residues" evidence="1">
    <location>
        <begin position="190"/>
        <end position="215"/>
    </location>
</feature>
<dbReference type="PANTHER" id="PTHR34798">
    <property type="entry name" value="PROTEIN TIME FOR COFFEE"/>
    <property type="match status" value="1"/>
</dbReference>
<feature type="compositionally biased region" description="Polar residues" evidence="1">
    <location>
        <begin position="567"/>
        <end position="577"/>
    </location>
</feature>
<feature type="compositionally biased region" description="Low complexity" evidence="1">
    <location>
        <begin position="117"/>
        <end position="127"/>
    </location>
</feature>
<feature type="region of interest" description="Disordered" evidence="1">
    <location>
        <begin position="698"/>
        <end position="754"/>
    </location>
</feature>
<feature type="region of interest" description="Disordered" evidence="1">
    <location>
        <begin position="259"/>
        <end position="457"/>
    </location>
</feature>
<feature type="compositionally biased region" description="Basic and acidic residues" evidence="1">
    <location>
        <begin position="557"/>
        <end position="566"/>
    </location>
</feature>
<dbReference type="PANTHER" id="PTHR34798:SF2">
    <property type="entry name" value="PROTEIN TIME FOR COFFEE"/>
    <property type="match status" value="1"/>
</dbReference>
<feature type="compositionally biased region" description="Low complexity" evidence="1">
    <location>
        <begin position="1300"/>
        <end position="1320"/>
    </location>
</feature>
<feature type="compositionally biased region" description="Polar residues" evidence="1">
    <location>
        <begin position="745"/>
        <end position="754"/>
    </location>
</feature>
<feature type="region of interest" description="Disordered" evidence="1">
    <location>
        <begin position="1463"/>
        <end position="1509"/>
    </location>
</feature>
<feature type="compositionally biased region" description="Low complexity" evidence="1">
    <location>
        <begin position="800"/>
        <end position="815"/>
    </location>
</feature>
<gene>
    <name evidence="3" type="primary">LOC105046508</name>
</gene>
<name>A0A6I9RAA9_ELAGV</name>
<dbReference type="InParanoid" id="A0A6I9RAA9"/>
<feature type="compositionally biased region" description="Basic and acidic residues" evidence="1">
    <location>
        <begin position="70"/>
        <end position="79"/>
    </location>
</feature>
<sequence length="1602" mass="168674">MERNREARRGTGAAMNGGLSRRRQRSSSLRDSPEEDGGMEMAEITRLRDRGSKKHRDRDRSSRSKRRRGERILHGSNKDDEGDDSSDESVDEEEDDEEDDVSVAVRLPPPLPPPNPTSSSSPLSQSNHQHHHHQQNRKSLPIKVTRTPPVWKADEMIGFSVPRKARSASTKRSHECWVSGGSGSGEQIPRQASTSPSRLSPASTTQISPSSSNASARKKMKQMSGSKHRPLKVSKSPSSVQEDIEIEVAEVLYGMTKQFQCAPKQETSKIDSRDTNGGSGNEAKSRISSPNSISPAPPASLPSSVLPPSNLISNPTSLPTDGPKRKKPRPLKLEEERPSSPGGLLAQEASNMEVEHQMKEEASSPRSEKNTACPSTANGGGSNDLSVPPVAAAPLDVQQESSKIGNNPVPDSKLSKGEPDGQNQIENQEEPTPPEKETPLAASDVNHSEETLAKAALSSDVRREEKFCIDLMAPPLGKLSPERDSLCDFDADHKSQGLGIETALKVDIEKKEEKAVEKTAKVDEMVLENKKVDNSMQEEFDLKKQKVKETTLDLQIDLEKPDKDSHSNSNSKLQLQKSPKFEPKQEKAAPSPSPSPPAMPMTIAGWPGSLPPFGYMGQVPSLPAVVPMDGTTGVSNSLQPPSFLSPQPRPKRCVTHGYIAQNIYYHQRISRMNPFWPAAAGAAPLYGAKPCNLSVLPSSDGKNTASSQDNKGAPVVAAFKGPPSKERTPAANNPPTEAAEKKQLVLQQMPQSGSTSNMLHGPTFIFPLNQQQAAAAAAAAVAAATTRSGASKSTPGTGNGALSSGASSSAMVSTGTGCGSAATMNLSFAGLPPNEPQYLAILQNNAYPFPIPAHVAGPPPFRGANPAQAMPFFNGPFFSSQMLHPSQLQQQQQQQLLGPQQPPHTQQQGHQHASTSSGSSSSQKHPQPLQAPGGGASGAGGSNHGLPAANQQQHLLPHQARRREGDKPLEDSPSSTDGRNCQAQKNVYAHNFAMPIHPQNFTLMSAAATAAALGGGGGHGDKMHMQQQQPQQNQSMKVELTSSQAFAMPFISFNGVAAAPGLDFSSMAQNHAIFQALPEASRHGYSQFATAAVAAAATAEAAQQKKTHPEDGKSSGGGDSISANTVGEEERRVITGSKAPGISLQHSFSFSKPDGGPPFSSMLGSGVMDSSSRTLGLIPAPANRSSGPASTTTSIAEVPVVNIPNSQQQQQQQQQFLQLQKHQQQQMQAQLASMKSSGSSNSATVCSERLPAVSTVTKFPQALAGFPQAFIQGGNSSQSPQWKASITRAATTPAPPQAPAQPVAKNNPPAQQQGRAPQQQSFPAQSHQTQISFCMNTTKAVPAGGTSNPPSSSASAIAIGSPPNSVSKSANGNPRASASVKLGSSAAPLSLPQQSSTKSCVSSSGQKSSPASNNRNVPSSILGHPHIAPPNSSTKPQQQQAQQSQKQQQPFPQAQFLFSNPYLQAQPPHSNAGGYHQRRLSELPPSQQAQQQQLNSTPGSSGMLPLGTSALTTDPAKAVAAAAAAAAAAANGMKGMPPPGFLHPAHLAAAAQSAASGAPHPLMPASFPYLSLPAVSLKPAADQKPAAAGNDNSLACWQPEKR</sequence>
<proteinExistence type="predicted"/>
<feature type="compositionally biased region" description="Low complexity" evidence="1">
    <location>
        <begin position="1435"/>
        <end position="1450"/>
    </location>
</feature>
<accession>A0A6I9RAA9</accession>
<keyword evidence="2" id="KW-1185">Reference proteome</keyword>
<feature type="compositionally biased region" description="Polar residues" evidence="1">
    <location>
        <begin position="1410"/>
        <end position="1419"/>
    </location>
</feature>
<feature type="compositionally biased region" description="Basic and acidic residues" evidence="1">
    <location>
        <begin position="353"/>
        <end position="369"/>
    </location>
</feature>
<feature type="compositionally biased region" description="Basic residues" evidence="1">
    <location>
        <begin position="216"/>
        <end position="232"/>
    </location>
</feature>
<protein>
    <submittedName>
        <fullName evidence="3">Protein TIME FOR COFFEE isoform X1</fullName>
    </submittedName>
</protein>
<feature type="compositionally biased region" description="Pro residues" evidence="1">
    <location>
        <begin position="107"/>
        <end position="116"/>
    </location>
</feature>
<evidence type="ECO:0000256" key="1">
    <source>
        <dbReference type="SAM" id="MobiDB-lite"/>
    </source>
</evidence>
<dbReference type="RefSeq" id="XP_010923400.1">
    <property type="nucleotide sequence ID" value="XM_010925098.3"/>
</dbReference>
<feature type="region of interest" description="Disordered" evidence="1">
    <location>
        <begin position="1274"/>
        <end position="1450"/>
    </location>
</feature>
<feature type="compositionally biased region" description="Low complexity" evidence="1">
    <location>
        <begin position="881"/>
        <end position="923"/>
    </location>
</feature>
<feature type="compositionally biased region" description="Basic residues" evidence="1">
    <location>
        <begin position="51"/>
        <end position="69"/>
    </location>
</feature>
<reference evidence="3" key="1">
    <citation type="submission" date="2025-08" db="UniProtKB">
        <authorList>
            <consortium name="RefSeq"/>
        </authorList>
    </citation>
    <scope>IDENTIFICATION</scope>
</reference>
<feature type="region of interest" description="Disordered" evidence="1">
    <location>
        <begin position="1100"/>
        <end position="1128"/>
    </location>
</feature>
<feature type="region of interest" description="Disordered" evidence="1">
    <location>
        <begin position="1013"/>
        <end position="1037"/>
    </location>
</feature>
<feature type="region of interest" description="Disordered" evidence="1">
    <location>
        <begin position="960"/>
        <end position="980"/>
    </location>
</feature>
<feature type="region of interest" description="Disordered" evidence="1">
    <location>
        <begin position="557"/>
        <end position="602"/>
    </location>
</feature>
<dbReference type="Proteomes" id="UP000504607">
    <property type="component" value="Chromosome 6"/>
</dbReference>
<feature type="compositionally biased region" description="Polar residues" evidence="1">
    <location>
        <begin position="1274"/>
        <end position="1284"/>
    </location>
</feature>
<feature type="compositionally biased region" description="Low complexity" evidence="1">
    <location>
        <begin position="1393"/>
        <end position="1409"/>
    </location>
</feature>
<feature type="compositionally biased region" description="Polar residues" evidence="1">
    <location>
        <begin position="1321"/>
        <end position="1339"/>
    </location>
</feature>
<feature type="compositionally biased region" description="Gly residues" evidence="1">
    <location>
        <begin position="932"/>
        <end position="943"/>
    </location>
</feature>
<dbReference type="InterPro" id="IPR039317">
    <property type="entry name" value="TIC"/>
</dbReference>
<feature type="compositionally biased region" description="Low complexity" evidence="1">
    <location>
        <begin position="1342"/>
        <end position="1365"/>
    </location>
</feature>
<evidence type="ECO:0000313" key="3">
    <source>
        <dbReference type="RefSeq" id="XP_010923400.1"/>
    </source>
</evidence>
<feature type="region of interest" description="Disordered" evidence="1">
    <location>
        <begin position="1"/>
        <end position="241"/>
    </location>
</feature>
<dbReference type="GO" id="GO:0005634">
    <property type="term" value="C:nucleus"/>
    <property type="evidence" value="ECO:0007669"/>
    <property type="project" value="TreeGrafter"/>
</dbReference>